<protein>
    <submittedName>
        <fullName evidence="2">Uncharacterized protein</fullName>
    </submittedName>
</protein>
<name>A0A0A9H4B2_ARUDO</name>
<reference evidence="2" key="1">
    <citation type="submission" date="2014-09" db="EMBL/GenBank/DDBJ databases">
        <authorList>
            <person name="Magalhaes I.L.F."/>
            <person name="Oliveira U."/>
            <person name="Santos F.R."/>
            <person name="Vidigal T.H.D.A."/>
            <person name="Brescovit A.D."/>
            <person name="Santos A.J."/>
        </authorList>
    </citation>
    <scope>NUCLEOTIDE SEQUENCE</scope>
    <source>
        <tissue evidence="2">Shoot tissue taken approximately 20 cm above the soil surface</tissue>
    </source>
</reference>
<reference evidence="2" key="2">
    <citation type="journal article" date="2015" name="Data Brief">
        <title>Shoot transcriptome of the giant reed, Arundo donax.</title>
        <authorList>
            <person name="Barrero R.A."/>
            <person name="Guerrero F.D."/>
            <person name="Moolhuijzen P."/>
            <person name="Goolsby J.A."/>
            <person name="Tidwell J."/>
            <person name="Bellgard S.E."/>
            <person name="Bellgard M.I."/>
        </authorList>
    </citation>
    <scope>NUCLEOTIDE SEQUENCE</scope>
    <source>
        <tissue evidence="2">Shoot tissue taken approximately 20 cm above the soil surface</tissue>
    </source>
</reference>
<feature type="compositionally biased region" description="Gly residues" evidence="1">
    <location>
        <begin position="14"/>
        <end position="24"/>
    </location>
</feature>
<dbReference type="AlphaFoldDB" id="A0A0A9H4B2"/>
<evidence type="ECO:0000313" key="2">
    <source>
        <dbReference type="EMBL" id="JAE29691.1"/>
    </source>
</evidence>
<feature type="region of interest" description="Disordered" evidence="1">
    <location>
        <begin position="13"/>
        <end position="33"/>
    </location>
</feature>
<sequence length="33" mass="3483">MLGRAVAFPEEGQCRGGAVRGGGEWDFDGGERD</sequence>
<proteinExistence type="predicted"/>
<dbReference type="EMBL" id="GBRH01168205">
    <property type="protein sequence ID" value="JAE29691.1"/>
    <property type="molecule type" value="Transcribed_RNA"/>
</dbReference>
<organism evidence="2">
    <name type="scientific">Arundo donax</name>
    <name type="common">Giant reed</name>
    <name type="synonym">Donax arundinaceus</name>
    <dbReference type="NCBI Taxonomy" id="35708"/>
    <lineage>
        <taxon>Eukaryota</taxon>
        <taxon>Viridiplantae</taxon>
        <taxon>Streptophyta</taxon>
        <taxon>Embryophyta</taxon>
        <taxon>Tracheophyta</taxon>
        <taxon>Spermatophyta</taxon>
        <taxon>Magnoliopsida</taxon>
        <taxon>Liliopsida</taxon>
        <taxon>Poales</taxon>
        <taxon>Poaceae</taxon>
        <taxon>PACMAD clade</taxon>
        <taxon>Arundinoideae</taxon>
        <taxon>Arundineae</taxon>
        <taxon>Arundo</taxon>
    </lineage>
</organism>
<evidence type="ECO:0000256" key="1">
    <source>
        <dbReference type="SAM" id="MobiDB-lite"/>
    </source>
</evidence>
<accession>A0A0A9H4B2</accession>